<keyword evidence="2" id="KW-0732">Signal</keyword>
<dbReference type="SUPFAM" id="SSF53850">
    <property type="entry name" value="Periplasmic binding protein-like II"/>
    <property type="match status" value="1"/>
</dbReference>
<reference evidence="4 5" key="1">
    <citation type="submission" date="2020-02" db="EMBL/GenBank/DDBJ databases">
        <title>complete genome sequence of Rhodobacteraceae bacterium.</title>
        <authorList>
            <person name="Park J."/>
            <person name="Kim Y.-S."/>
            <person name="Kim K.-H."/>
        </authorList>
    </citation>
    <scope>NUCLEOTIDE SEQUENCE [LARGE SCALE GENOMIC DNA]</scope>
    <source>
        <strain evidence="4 5">RR4-56</strain>
    </source>
</reference>
<name>A0A7M3T6X8_9RHOB</name>
<dbReference type="EMBL" id="CP049056">
    <property type="protein sequence ID" value="QIE57759.1"/>
    <property type="molecule type" value="Genomic_DNA"/>
</dbReference>
<dbReference type="PANTHER" id="PTHR33376">
    <property type="match status" value="1"/>
</dbReference>
<accession>A0A7M3T6X8</accession>
<dbReference type="InterPro" id="IPR038404">
    <property type="entry name" value="TRAP_DctP_sf"/>
</dbReference>
<proteinExistence type="predicted"/>
<evidence type="ECO:0000313" key="5">
    <source>
        <dbReference type="Proteomes" id="UP000503336"/>
    </source>
</evidence>
<organism evidence="4 5">
    <name type="scientific">Pikeienuella piscinae</name>
    <dbReference type="NCBI Taxonomy" id="2748098"/>
    <lineage>
        <taxon>Bacteria</taxon>
        <taxon>Pseudomonadati</taxon>
        <taxon>Pseudomonadota</taxon>
        <taxon>Alphaproteobacteria</taxon>
        <taxon>Rhodobacterales</taxon>
        <taxon>Paracoccaceae</taxon>
        <taxon>Pikeienuella</taxon>
    </lineage>
</organism>
<keyword evidence="3" id="KW-0574">Periplasm</keyword>
<keyword evidence="5" id="KW-1185">Reference proteome</keyword>
<dbReference type="PANTHER" id="PTHR33376:SF15">
    <property type="entry name" value="BLL6794 PROTEIN"/>
    <property type="match status" value="1"/>
</dbReference>
<dbReference type="NCBIfam" id="NF037995">
    <property type="entry name" value="TRAP_S1"/>
    <property type="match status" value="1"/>
</dbReference>
<dbReference type="GO" id="GO:0042597">
    <property type="term" value="C:periplasmic space"/>
    <property type="evidence" value="ECO:0007669"/>
    <property type="project" value="UniProtKB-SubCell"/>
</dbReference>
<dbReference type="Gene3D" id="3.40.190.170">
    <property type="entry name" value="Bacterial extracellular solute-binding protein, family 7"/>
    <property type="match status" value="1"/>
</dbReference>
<comment type="subcellular location">
    <subcellularLocation>
        <location evidence="1">Periplasm</location>
    </subcellularLocation>
</comment>
<evidence type="ECO:0000256" key="1">
    <source>
        <dbReference type="ARBA" id="ARBA00004418"/>
    </source>
</evidence>
<gene>
    <name evidence="4" type="ORF">G5B40_05240</name>
</gene>
<dbReference type="AlphaFoldDB" id="A0A7M3T6X8"/>
<evidence type="ECO:0000256" key="3">
    <source>
        <dbReference type="ARBA" id="ARBA00022764"/>
    </source>
</evidence>
<dbReference type="KEGG" id="hdh:G5B40_05240"/>
<dbReference type="GO" id="GO:0055085">
    <property type="term" value="P:transmembrane transport"/>
    <property type="evidence" value="ECO:0007669"/>
    <property type="project" value="InterPro"/>
</dbReference>
<dbReference type="Pfam" id="PF03480">
    <property type="entry name" value="DctP"/>
    <property type="match status" value="1"/>
</dbReference>
<evidence type="ECO:0000313" key="4">
    <source>
        <dbReference type="EMBL" id="QIE57759.1"/>
    </source>
</evidence>
<protein>
    <recommendedName>
        <fullName evidence="6">Solute-binding protein</fullName>
    </recommendedName>
</protein>
<dbReference type="Proteomes" id="UP000503336">
    <property type="component" value="Chromosome"/>
</dbReference>
<evidence type="ECO:0008006" key="6">
    <source>
        <dbReference type="Google" id="ProtNLM"/>
    </source>
</evidence>
<dbReference type="InterPro" id="IPR018389">
    <property type="entry name" value="DctP_fam"/>
</dbReference>
<sequence length="177" mass="19203">MRSIADIKGKKIRVVSFKATGVMEDMGAAAMRIPSSELYLGLQRGTVDAAVCNISTVIGRSLHEQLKYVYKLPVTAFGFGVFVTTKAWGSWPDDVKAAMADAAKWFDEIGASYANDKIYHDEFWPTVHEAGVEVIEASDEDLAALDAADDKVVEEWISQVGEETGRKAIALALGETA</sequence>
<evidence type="ECO:0000256" key="2">
    <source>
        <dbReference type="ARBA" id="ARBA00022729"/>
    </source>
</evidence>